<dbReference type="RefSeq" id="WP_006707637.1">
    <property type="nucleotide sequence ID" value="NZ_AGCA01000466.1"/>
</dbReference>
<comment type="similarity">
    <text evidence="2">Belongs to the invasin protein D family.</text>
</comment>
<keyword evidence="4" id="KW-0843">Virulence</keyword>
<dbReference type="Gene3D" id="1.20.1710.10">
    <property type="entry name" value="IpaD-like"/>
    <property type="match status" value="1"/>
</dbReference>
<dbReference type="SUPFAM" id="SSF140693">
    <property type="entry name" value="IpaD-like"/>
    <property type="match status" value="1"/>
</dbReference>
<gene>
    <name evidence="6" type="ORF">Rin_00020020</name>
</gene>
<dbReference type="Proteomes" id="UP000004116">
    <property type="component" value="Unassembled WGS sequence"/>
</dbReference>
<proteinExistence type="inferred from homology"/>
<name>G2H1Q8_9ENTR</name>
<accession>G2H1Q8</accession>
<dbReference type="InterPro" id="IPR009483">
    <property type="entry name" value="IpaD/BipD/SipD"/>
</dbReference>
<protein>
    <submittedName>
        <fullName evidence="6">Invasion plasmid antigen</fullName>
    </submittedName>
</protein>
<keyword evidence="5" id="KW-0175">Coiled coil</keyword>
<dbReference type="GO" id="GO:0005576">
    <property type="term" value="C:extracellular region"/>
    <property type="evidence" value="ECO:0007669"/>
    <property type="project" value="UniProtKB-SubCell"/>
</dbReference>
<evidence type="ECO:0000313" key="7">
    <source>
        <dbReference type="Proteomes" id="UP000004116"/>
    </source>
</evidence>
<evidence type="ECO:0000256" key="4">
    <source>
        <dbReference type="ARBA" id="ARBA00023026"/>
    </source>
</evidence>
<evidence type="ECO:0000313" key="6">
    <source>
        <dbReference type="EMBL" id="EGY28074.1"/>
    </source>
</evidence>
<keyword evidence="3" id="KW-0964">Secreted</keyword>
<dbReference type="InterPro" id="IPR036708">
    <property type="entry name" value="BipD-like_sf"/>
</dbReference>
<evidence type="ECO:0000256" key="3">
    <source>
        <dbReference type="ARBA" id="ARBA00022525"/>
    </source>
</evidence>
<comment type="caution">
    <text evidence="6">The sequence shown here is derived from an EMBL/GenBank/DDBJ whole genome shotgun (WGS) entry which is preliminary data.</text>
</comment>
<sequence>MRKSIAEVKKSAANMNAGVDMYDRIVNIIKSMSDNSMKPTGDAAMKYTKFNTAVSNFIADMNKLTKNEGSNVVMDRFKVEQQLRQLMKDYSADQEAGILYTVDTAKQSEDNEAIAKKKAEDLGLDPAKVVKQKGNKWLVTLDTSPLDKMLELLPEYSDKNNKEKAERLFGIFNGNDYKESIRMAVQEGVLDKFYNDSDFLEKMDPGTQMKLALLLRKNYASNIEDVITQEQVDRLEALEKAGDAFVREVKSKLQDKLKGVNIDADNFSVPYSLLASYKHGDWKKWMPGYHREWVEGGERQTEDNPNLVIQWSHVKHYLKLTKKEFLLKTIEELTGKKVNIEATKAEFFNELISQKLENKFPSVSMNGSQYNIFSSGFKIPETQVENTSSAVTRKAAGILTNIETLIQKLTQNLKSLYELISSAFASIGR</sequence>
<evidence type="ECO:0000256" key="1">
    <source>
        <dbReference type="ARBA" id="ARBA00004613"/>
    </source>
</evidence>
<dbReference type="EMBL" id="AGCA01000466">
    <property type="protein sequence ID" value="EGY28074.1"/>
    <property type="molecule type" value="Genomic_DNA"/>
</dbReference>
<organism evidence="6 7">
    <name type="scientific">Candidatus Regiella insecticola 5.15</name>
    <dbReference type="NCBI Taxonomy" id="1005043"/>
    <lineage>
        <taxon>Bacteria</taxon>
        <taxon>Pseudomonadati</taxon>
        <taxon>Pseudomonadota</taxon>
        <taxon>Gammaproteobacteria</taxon>
        <taxon>Enterobacterales</taxon>
        <taxon>Enterobacteriaceae</taxon>
        <taxon>aphid secondary symbionts</taxon>
        <taxon>Candidatus Regiella</taxon>
    </lineage>
</organism>
<evidence type="ECO:0000256" key="5">
    <source>
        <dbReference type="ARBA" id="ARBA00023054"/>
    </source>
</evidence>
<evidence type="ECO:0000256" key="2">
    <source>
        <dbReference type="ARBA" id="ARBA00007741"/>
    </source>
</evidence>
<keyword evidence="7" id="KW-1185">Reference proteome</keyword>
<dbReference type="Pfam" id="PF06511">
    <property type="entry name" value="T3SS_TC"/>
    <property type="match status" value="1"/>
</dbReference>
<dbReference type="AlphaFoldDB" id="G2H1Q8"/>
<reference evidence="6 7" key="1">
    <citation type="journal article" date="2012" name="Genome Res.">
        <title>Genomic basis of endosymbiont-conferred protection against an insect parasitoid.</title>
        <authorList>
            <person name="Hansen A.K."/>
            <person name="Vorburger C."/>
            <person name="Moran N.A."/>
        </authorList>
    </citation>
    <scope>NUCLEOTIDE SEQUENCE [LARGE SCALE GENOMIC DNA]</scope>
    <source>
        <strain evidence="7">R5.15</strain>
    </source>
</reference>
<comment type="subcellular location">
    <subcellularLocation>
        <location evidence="1">Secreted</location>
    </subcellularLocation>
</comment>